<dbReference type="OrthoDB" id="337377at2"/>
<keyword evidence="9 10" id="KW-0998">Cell outer membrane</keyword>
<evidence type="ECO:0000256" key="6">
    <source>
        <dbReference type="ARBA" id="ARBA00023077"/>
    </source>
</evidence>
<dbReference type="InterPro" id="IPR039426">
    <property type="entry name" value="TonB-dep_rcpt-like"/>
</dbReference>
<keyword evidence="5" id="KW-0732">Signal</keyword>
<dbReference type="HOGENOM" id="CLU_008287_18_5_0"/>
<dbReference type="AlphaFoldDB" id="E8UZL5"/>
<evidence type="ECO:0000256" key="9">
    <source>
        <dbReference type="ARBA" id="ARBA00023237"/>
    </source>
</evidence>
<dbReference type="GO" id="GO:0015344">
    <property type="term" value="F:siderophore uptake transmembrane transporter activity"/>
    <property type="evidence" value="ECO:0007669"/>
    <property type="project" value="TreeGrafter"/>
</dbReference>
<organism evidence="14 15">
    <name type="scientific">Terriglobus saanensis (strain ATCC BAA-1853 / DSM 23119 / SP1PR4)</name>
    <dbReference type="NCBI Taxonomy" id="401053"/>
    <lineage>
        <taxon>Bacteria</taxon>
        <taxon>Pseudomonadati</taxon>
        <taxon>Acidobacteriota</taxon>
        <taxon>Terriglobia</taxon>
        <taxon>Terriglobales</taxon>
        <taxon>Acidobacteriaceae</taxon>
        <taxon>Terriglobus</taxon>
    </lineage>
</organism>
<feature type="domain" description="TonB-dependent receptor plug" evidence="13">
    <location>
        <begin position="44"/>
        <end position="148"/>
    </location>
</feature>
<dbReference type="RefSeq" id="WP_013570088.1">
    <property type="nucleotide sequence ID" value="NC_014963.1"/>
</dbReference>
<feature type="domain" description="TonB-dependent receptor-like beta-barrel" evidence="12">
    <location>
        <begin position="205"/>
        <end position="553"/>
    </location>
</feature>
<dbReference type="Proteomes" id="UP000006844">
    <property type="component" value="Chromosome"/>
</dbReference>
<dbReference type="SUPFAM" id="SSF56935">
    <property type="entry name" value="Porins"/>
    <property type="match status" value="1"/>
</dbReference>
<evidence type="ECO:0000259" key="12">
    <source>
        <dbReference type="Pfam" id="PF00593"/>
    </source>
</evidence>
<comment type="similarity">
    <text evidence="10 11">Belongs to the TonB-dependent receptor family.</text>
</comment>
<evidence type="ECO:0000256" key="4">
    <source>
        <dbReference type="ARBA" id="ARBA00022692"/>
    </source>
</evidence>
<dbReference type="PROSITE" id="PS52016">
    <property type="entry name" value="TONB_DEPENDENT_REC_3"/>
    <property type="match status" value="1"/>
</dbReference>
<dbReference type="eggNOG" id="COG4206">
    <property type="taxonomic scope" value="Bacteria"/>
</dbReference>
<dbReference type="GO" id="GO:0009279">
    <property type="term" value="C:cell outer membrane"/>
    <property type="evidence" value="ECO:0007669"/>
    <property type="project" value="UniProtKB-SubCell"/>
</dbReference>
<dbReference type="Pfam" id="PF00593">
    <property type="entry name" value="TonB_dep_Rec_b-barrel"/>
    <property type="match status" value="1"/>
</dbReference>
<gene>
    <name evidence="14" type="ordered locus">AciPR4_3605</name>
</gene>
<protein>
    <submittedName>
        <fullName evidence="14">TonB-dependent receptor</fullName>
    </submittedName>
</protein>
<keyword evidence="3 10" id="KW-1134">Transmembrane beta strand</keyword>
<evidence type="ECO:0000256" key="8">
    <source>
        <dbReference type="ARBA" id="ARBA00023170"/>
    </source>
</evidence>
<dbReference type="GO" id="GO:0044718">
    <property type="term" value="P:siderophore transmembrane transport"/>
    <property type="evidence" value="ECO:0007669"/>
    <property type="project" value="TreeGrafter"/>
</dbReference>
<evidence type="ECO:0000256" key="3">
    <source>
        <dbReference type="ARBA" id="ARBA00022452"/>
    </source>
</evidence>
<dbReference type="EMBL" id="CP002467">
    <property type="protein sequence ID" value="ADV84358.1"/>
    <property type="molecule type" value="Genomic_DNA"/>
</dbReference>
<dbReference type="InterPro" id="IPR000531">
    <property type="entry name" value="Beta-barrel_TonB"/>
</dbReference>
<evidence type="ECO:0000256" key="11">
    <source>
        <dbReference type="RuleBase" id="RU003357"/>
    </source>
</evidence>
<proteinExistence type="inferred from homology"/>
<dbReference type="InterPro" id="IPR036942">
    <property type="entry name" value="Beta-barrel_TonB_sf"/>
</dbReference>
<dbReference type="KEGG" id="tsa:AciPR4_3605"/>
<name>E8UZL5_TERSS</name>
<evidence type="ECO:0000256" key="7">
    <source>
        <dbReference type="ARBA" id="ARBA00023136"/>
    </source>
</evidence>
<evidence type="ECO:0000256" key="2">
    <source>
        <dbReference type="ARBA" id="ARBA00022448"/>
    </source>
</evidence>
<dbReference type="InterPro" id="IPR037066">
    <property type="entry name" value="Plug_dom_sf"/>
</dbReference>
<keyword evidence="7 10" id="KW-0472">Membrane</keyword>
<keyword evidence="6 11" id="KW-0798">TonB box</keyword>
<sequence>MRRSVLLIASLVSACAEARQKPAFPFVDITIVVLGSPIPVSEQESARAVVSLDAQRAPLAFHQIEDYLRTDSSVDIQQRGGGGIMADISVRGASFEQTLVLVNGLRMDNAETAHFNLDLPIPLFTIERLDVLHGDGSTLYGSDAIGGVVDVRTVTPADTSLRLKTGVGSFGENEQAMLASIAKKNWSDVLAGDREFSTGFMTGRDYRTENASNELRFASVLGHSDMLIAGDDRAFGANQFYGPYDSWERTKGWFAALTQQFNPNTQVSASYRRHSDIYLLERDEPTGYKNQHIDDGFEGAVRDQRVLAKNLTLATGLEEDTDQIVSTNLGQHGRNRGAGYAVAEWLQPGRGSLSLGAREEVFDGGGSVFSPMFSATRWLPHKTSLHASIGHGFRIPTFLDLYYSDPSTLGNPNLKPESAWNFDAGVSWFPKPQVTASITVFYARQHNTIDYTRASEADPWHASNLPGVCFTGVEASVAWQPLSRERLTVSWTNLVGAQSALHGLQSEYVFNYPINNARLTWTQQISSQVVLNTRFGVLQRFEKNPYAVWDVSLVRQLGRIRPYLQMTNLTNTGYEEIVNVRMPPRGFVGGFEIVLRKPRSGS</sequence>
<accession>E8UZL5</accession>
<keyword evidence="4 10" id="KW-0812">Transmembrane</keyword>
<evidence type="ECO:0000259" key="13">
    <source>
        <dbReference type="Pfam" id="PF07715"/>
    </source>
</evidence>
<keyword evidence="8 14" id="KW-0675">Receptor</keyword>
<keyword evidence="15" id="KW-1185">Reference proteome</keyword>
<dbReference type="Gene3D" id="2.40.170.20">
    <property type="entry name" value="TonB-dependent receptor, beta-barrel domain"/>
    <property type="match status" value="1"/>
</dbReference>
<dbReference type="Gene3D" id="2.170.130.10">
    <property type="entry name" value="TonB-dependent receptor, plug domain"/>
    <property type="match status" value="1"/>
</dbReference>
<comment type="subcellular location">
    <subcellularLocation>
        <location evidence="1 10">Cell outer membrane</location>
        <topology evidence="1 10">Multi-pass membrane protein</topology>
    </subcellularLocation>
</comment>
<keyword evidence="2 10" id="KW-0813">Transport</keyword>
<dbReference type="Pfam" id="PF07715">
    <property type="entry name" value="Plug"/>
    <property type="match status" value="1"/>
</dbReference>
<dbReference type="PROSITE" id="PS51257">
    <property type="entry name" value="PROKAR_LIPOPROTEIN"/>
    <property type="match status" value="1"/>
</dbReference>
<dbReference type="PANTHER" id="PTHR30069:SF29">
    <property type="entry name" value="HEMOGLOBIN AND HEMOGLOBIN-HAPTOGLOBIN-BINDING PROTEIN 1-RELATED"/>
    <property type="match status" value="1"/>
</dbReference>
<evidence type="ECO:0000256" key="5">
    <source>
        <dbReference type="ARBA" id="ARBA00022729"/>
    </source>
</evidence>
<evidence type="ECO:0000256" key="10">
    <source>
        <dbReference type="PROSITE-ProRule" id="PRU01360"/>
    </source>
</evidence>
<evidence type="ECO:0000313" key="14">
    <source>
        <dbReference type="EMBL" id="ADV84358.1"/>
    </source>
</evidence>
<dbReference type="STRING" id="401053.AciPR4_3605"/>
<reference evidence="14 15" key="1">
    <citation type="journal article" date="2012" name="Stand. Genomic Sci.">
        <title>Complete genome sequence of Terriglobus saanensis type strain SP1PR4(T), an Acidobacteria from tundra soil.</title>
        <authorList>
            <person name="Rawat S.R."/>
            <person name="Mannisto M.K."/>
            <person name="Starovoytov V."/>
            <person name="Goodwin L."/>
            <person name="Nolan M."/>
            <person name="Hauser L."/>
            <person name="Land M."/>
            <person name="Davenport K.W."/>
            <person name="Woyke T."/>
            <person name="Haggblom M.M."/>
        </authorList>
    </citation>
    <scope>NUCLEOTIDE SEQUENCE</scope>
    <source>
        <strain evidence="15">ATCC BAA-1853 / DSM 23119 / SP1PR4</strain>
    </source>
</reference>
<dbReference type="InterPro" id="IPR012910">
    <property type="entry name" value="Plug_dom"/>
</dbReference>
<evidence type="ECO:0000313" key="15">
    <source>
        <dbReference type="Proteomes" id="UP000006844"/>
    </source>
</evidence>
<evidence type="ECO:0000256" key="1">
    <source>
        <dbReference type="ARBA" id="ARBA00004571"/>
    </source>
</evidence>
<dbReference type="PANTHER" id="PTHR30069">
    <property type="entry name" value="TONB-DEPENDENT OUTER MEMBRANE RECEPTOR"/>
    <property type="match status" value="1"/>
</dbReference>